<reference evidence="2" key="1">
    <citation type="journal article" date="2019" name="Int. J. Syst. Evol. Microbiol.">
        <title>The Global Catalogue of Microorganisms (GCM) 10K type strain sequencing project: providing services to taxonomists for standard genome sequencing and annotation.</title>
        <authorList>
            <consortium name="The Broad Institute Genomics Platform"/>
            <consortium name="The Broad Institute Genome Sequencing Center for Infectious Disease"/>
            <person name="Wu L."/>
            <person name="Ma J."/>
        </authorList>
    </citation>
    <scope>NUCLEOTIDE SEQUENCE [LARGE SCALE GENOMIC DNA]</scope>
    <source>
        <strain evidence="2">JCM 17017</strain>
    </source>
</reference>
<dbReference type="RefSeq" id="WP_237339844.1">
    <property type="nucleotide sequence ID" value="NZ_BAABCM010000027.1"/>
</dbReference>
<sequence length="62" mass="6445">MADDNYDVIIPGASFAGLAAAGQLTDTGRVLLVDHRLSMRGDPRHLMNLEQPAGTGAGLPVT</sequence>
<protein>
    <submittedName>
        <fullName evidence="1">Uncharacterized protein</fullName>
    </submittedName>
</protein>
<accession>A0ABP7JXH8</accession>
<dbReference type="EMBL" id="BAABCM010000027">
    <property type="protein sequence ID" value="GAA3857568.1"/>
    <property type="molecule type" value="Genomic_DNA"/>
</dbReference>
<dbReference type="Proteomes" id="UP001501624">
    <property type="component" value="Unassembled WGS sequence"/>
</dbReference>
<organism evidence="1 2">
    <name type="scientific">Amycolatopsis tucumanensis</name>
    <dbReference type="NCBI Taxonomy" id="401106"/>
    <lineage>
        <taxon>Bacteria</taxon>
        <taxon>Bacillati</taxon>
        <taxon>Actinomycetota</taxon>
        <taxon>Actinomycetes</taxon>
        <taxon>Pseudonocardiales</taxon>
        <taxon>Pseudonocardiaceae</taxon>
        <taxon>Amycolatopsis</taxon>
    </lineage>
</organism>
<keyword evidence="2" id="KW-1185">Reference proteome</keyword>
<proteinExistence type="predicted"/>
<gene>
    <name evidence="1" type="ORF">GCM10022380_88620</name>
</gene>
<evidence type="ECO:0000313" key="2">
    <source>
        <dbReference type="Proteomes" id="UP001501624"/>
    </source>
</evidence>
<dbReference type="SUPFAM" id="SSF51905">
    <property type="entry name" value="FAD/NAD(P)-binding domain"/>
    <property type="match status" value="1"/>
</dbReference>
<evidence type="ECO:0000313" key="1">
    <source>
        <dbReference type="EMBL" id="GAA3857568.1"/>
    </source>
</evidence>
<comment type="caution">
    <text evidence="1">The sequence shown here is derived from an EMBL/GenBank/DDBJ whole genome shotgun (WGS) entry which is preliminary data.</text>
</comment>
<dbReference type="InterPro" id="IPR036188">
    <property type="entry name" value="FAD/NAD-bd_sf"/>
</dbReference>
<name>A0ABP7JXH8_9PSEU</name>